<organism evidence="3 4">
    <name type="scientific">Rosenbergiella nectarea</name>
    <dbReference type="NCBI Taxonomy" id="988801"/>
    <lineage>
        <taxon>Bacteria</taxon>
        <taxon>Pseudomonadati</taxon>
        <taxon>Pseudomonadota</taxon>
        <taxon>Gammaproteobacteria</taxon>
        <taxon>Enterobacterales</taxon>
        <taxon>Erwiniaceae</taxon>
        <taxon>Rosenbergiella</taxon>
    </lineage>
</organism>
<accession>A0A1H9D157</accession>
<evidence type="ECO:0000256" key="1">
    <source>
        <dbReference type="ARBA" id="ARBA00022723"/>
    </source>
</evidence>
<sequence>MINNIYCIGRNYAEHAQELGNRVEEDPVVFSKPNSSLIVGNTIVLPTFSQDVHYETELVVRISATAFQIEFDHADAYYDTIAIGLDLTARDLQADLKSKKLPWLLAKGFNGSCYVSDFVPKQTVQEPIHFALDINGQTVQQGVSSEMVFSIKHIIAFISRYIALQPGDIIFTGTPKGVGKLETGDKLRLMLEGKVMAELQVD</sequence>
<dbReference type="PANTHER" id="PTHR11820:SF7">
    <property type="entry name" value="ACYLPYRUVASE FAHD1, MITOCHONDRIAL"/>
    <property type="match status" value="1"/>
</dbReference>
<dbReference type="STRING" id="988801.SAMN05216522_10195"/>
<keyword evidence="4" id="KW-1185">Reference proteome</keyword>
<evidence type="ECO:0000259" key="2">
    <source>
        <dbReference type="Pfam" id="PF01557"/>
    </source>
</evidence>
<evidence type="ECO:0000313" key="4">
    <source>
        <dbReference type="Proteomes" id="UP000242515"/>
    </source>
</evidence>
<dbReference type="AlphaFoldDB" id="A0A1H9D157"/>
<protein>
    <submittedName>
        <fullName evidence="3">2-keto-4-pentenoate hydratase/2-oxohepta-3-ene-1,7-dioic acid hydratase (Catechol pathway)</fullName>
    </submittedName>
</protein>
<dbReference type="OrthoDB" id="9805307at2"/>
<dbReference type="Proteomes" id="UP000242515">
    <property type="component" value="Unassembled WGS sequence"/>
</dbReference>
<dbReference type="PANTHER" id="PTHR11820">
    <property type="entry name" value="ACYLPYRUVASE"/>
    <property type="match status" value="1"/>
</dbReference>
<dbReference type="InterPro" id="IPR036663">
    <property type="entry name" value="Fumarylacetoacetase_C_sf"/>
</dbReference>
<evidence type="ECO:0000313" key="3">
    <source>
        <dbReference type="EMBL" id="SEQ07216.1"/>
    </source>
</evidence>
<dbReference type="Gene3D" id="3.90.850.10">
    <property type="entry name" value="Fumarylacetoacetase-like, C-terminal domain"/>
    <property type="match status" value="1"/>
</dbReference>
<keyword evidence="1" id="KW-0479">Metal-binding</keyword>
<dbReference type="EMBL" id="FOGC01000001">
    <property type="protein sequence ID" value="SEQ07216.1"/>
    <property type="molecule type" value="Genomic_DNA"/>
</dbReference>
<dbReference type="RefSeq" id="WP_092671183.1">
    <property type="nucleotide sequence ID" value="NZ_FOGC01000001.1"/>
</dbReference>
<dbReference type="InterPro" id="IPR011234">
    <property type="entry name" value="Fumarylacetoacetase-like_C"/>
</dbReference>
<gene>
    <name evidence="3" type="ORF">SAMN05216522_10195</name>
</gene>
<dbReference type="Pfam" id="PF01557">
    <property type="entry name" value="FAA_hydrolase"/>
    <property type="match status" value="1"/>
</dbReference>
<dbReference type="GO" id="GO:0046872">
    <property type="term" value="F:metal ion binding"/>
    <property type="evidence" value="ECO:0007669"/>
    <property type="project" value="UniProtKB-KW"/>
</dbReference>
<feature type="domain" description="Fumarylacetoacetase-like C-terminal" evidence="2">
    <location>
        <begin position="5"/>
        <end position="194"/>
    </location>
</feature>
<proteinExistence type="predicted"/>
<dbReference type="GO" id="GO:0018773">
    <property type="term" value="F:acetylpyruvate hydrolase activity"/>
    <property type="evidence" value="ECO:0007669"/>
    <property type="project" value="TreeGrafter"/>
</dbReference>
<reference evidence="4" key="1">
    <citation type="submission" date="2016-10" db="EMBL/GenBank/DDBJ databases">
        <authorList>
            <person name="Varghese N."/>
            <person name="Submissions S."/>
        </authorList>
    </citation>
    <scope>NUCLEOTIDE SEQUENCE [LARGE SCALE GENOMIC DNA]</scope>
    <source>
        <strain evidence="4">8N4</strain>
    </source>
</reference>
<dbReference type="SUPFAM" id="SSF56529">
    <property type="entry name" value="FAH"/>
    <property type="match status" value="1"/>
</dbReference>
<name>A0A1H9D157_9GAMM</name>